<feature type="chain" id="PRO_5039755130" description="Flagella basal body P-ring formation protein FlgA" evidence="7">
    <location>
        <begin position="25"/>
        <end position="234"/>
    </location>
</feature>
<evidence type="ECO:0000256" key="1">
    <source>
        <dbReference type="ARBA" id="ARBA00004418"/>
    </source>
</evidence>
<dbReference type="AlphaFoldDB" id="A0A9D9DA66"/>
<feature type="signal peptide" evidence="7">
    <location>
        <begin position="1"/>
        <end position="24"/>
    </location>
</feature>
<dbReference type="SMART" id="SM00858">
    <property type="entry name" value="SAF"/>
    <property type="match status" value="1"/>
</dbReference>
<evidence type="ECO:0000256" key="6">
    <source>
        <dbReference type="ARBA" id="ARBA00025643"/>
    </source>
</evidence>
<comment type="function">
    <text evidence="6 7">Involved in the assembly process of the P-ring formation. It may associate with FlgF on the rod constituting a structure essential for the P-ring assembly or may act as a modulator protein for the P-ring assembly.</text>
</comment>
<evidence type="ECO:0000313" key="9">
    <source>
        <dbReference type="EMBL" id="MBO8415670.1"/>
    </source>
</evidence>
<name>A0A9D9DA66_9GAMM</name>
<reference evidence="9" key="1">
    <citation type="submission" date="2020-10" db="EMBL/GenBank/DDBJ databases">
        <authorList>
            <person name="Gilroy R."/>
        </authorList>
    </citation>
    <scope>NUCLEOTIDE SEQUENCE</scope>
    <source>
        <strain evidence="9">17213</strain>
    </source>
</reference>
<evidence type="ECO:0000256" key="4">
    <source>
        <dbReference type="ARBA" id="ARBA00022729"/>
    </source>
</evidence>
<protein>
    <recommendedName>
        <fullName evidence="3 7">Flagella basal body P-ring formation protein FlgA</fullName>
    </recommendedName>
</protein>
<dbReference type="InterPro" id="IPR039246">
    <property type="entry name" value="Flagellar_FlgA"/>
</dbReference>
<organism evidence="9 10">
    <name type="scientific">Candidatus Avisuccinivibrio stercorigallinarum</name>
    <dbReference type="NCBI Taxonomy" id="2840704"/>
    <lineage>
        <taxon>Bacteria</taxon>
        <taxon>Pseudomonadati</taxon>
        <taxon>Pseudomonadota</taxon>
        <taxon>Gammaproteobacteria</taxon>
        <taxon>Aeromonadales</taxon>
        <taxon>Succinivibrionaceae</taxon>
        <taxon>Succinivibrionaceae incertae sedis</taxon>
        <taxon>Candidatus Avisuccinivibrio</taxon>
    </lineage>
</organism>
<dbReference type="Gene3D" id="2.30.30.760">
    <property type="match status" value="1"/>
</dbReference>
<comment type="subcellular location">
    <subcellularLocation>
        <location evidence="1 7">Periplasm</location>
    </subcellularLocation>
</comment>
<dbReference type="InterPro" id="IPR017585">
    <property type="entry name" value="SAF_FlgA"/>
</dbReference>
<comment type="caution">
    <text evidence="9">The sequence shown here is derived from an EMBL/GenBank/DDBJ whole genome shotgun (WGS) entry which is preliminary data.</text>
</comment>
<dbReference type="PANTHER" id="PTHR36307:SF1">
    <property type="entry name" value="FLAGELLA BASAL BODY P-RING FORMATION PROTEIN FLGA"/>
    <property type="match status" value="1"/>
</dbReference>
<evidence type="ECO:0000256" key="5">
    <source>
        <dbReference type="ARBA" id="ARBA00022764"/>
    </source>
</evidence>
<dbReference type="GO" id="GO:0042597">
    <property type="term" value="C:periplasmic space"/>
    <property type="evidence" value="ECO:0007669"/>
    <property type="project" value="UniProtKB-SubCell"/>
</dbReference>
<dbReference type="GO" id="GO:0044780">
    <property type="term" value="P:bacterial-type flagellum assembly"/>
    <property type="evidence" value="ECO:0007669"/>
    <property type="project" value="InterPro"/>
</dbReference>
<comment type="similarity">
    <text evidence="2 7">Belongs to the FlgA family.</text>
</comment>
<keyword evidence="5 7" id="KW-0574">Periplasm</keyword>
<evidence type="ECO:0000256" key="3">
    <source>
        <dbReference type="ARBA" id="ARBA00014754"/>
    </source>
</evidence>
<accession>A0A9D9DA66</accession>
<dbReference type="InterPro" id="IPR013974">
    <property type="entry name" value="SAF"/>
</dbReference>
<proteinExistence type="inferred from homology"/>
<reference evidence="9" key="2">
    <citation type="journal article" date="2021" name="PeerJ">
        <title>Extensive microbial diversity within the chicken gut microbiome revealed by metagenomics and culture.</title>
        <authorList>
            <person name="Gilroy R."/>
            <person name="Ravi A."/>
            <person name="Getino M."/>
            <person name="Pursley I."/>
            <person name="Horton D.L."/>
            <person name="Alikhan N.F."/>
            <person name="Baker D."/>
            <person name="Gharbi K."/>
            <person name="Hall N."/>
            <person name="Watson M."/>
            <person name="Adriaenssens E.M."/>
            <person name="Foster-Nyarko E."/>
            <person name="Jarju S."/>
            <person name="Secka A."/>
            <person name="Antonio M."/>
            <person name="Oren A."/>
            <person name="Chaudhuri R.R."/>
            <person name="La Ragione R."/>
            <person name="Hildebrand F."/>
            <person name="Pallen M.J."/>
        </authorList>
    </citation>
    <scope>NUCLEOTIDE SEQUENCE</scope>
    <source>
        <strain evidence="9">17213</strain>
    </source>
</reference>
<dbReference type="CDD" id="cd11614">
    <property type="entry name" value="SAF_CpaB_FlgA_like"/>
    <property type="match status" value="1"/>
</dbReference>
<evidence type="ECO:0000313" key="10">
    <source>
        <dbReference type="Proteomes" id="UP000823631"/>
    </source>
</evidence>
<feature type="domain" description="SAF" evidence="8">
    <location>
        <begin position="112"/>
        <end position="174"/>
    </location>
</feature>
<keyword evidence="9" id="KW-0966">Cell projection</keyword>
<dbReference type="Gene3D" id="3.90.1210.10">
    <property type="entry name" value="Antifreeze-like/N-acetylneuraminic acid synthase C-terminal domain"/>
    <property type="match status" value="1"/>
</dbReference>
<dbReference type="NCBIfam" id="TIGR03170">
    <property type="entry name" value="flgA_cterm"/>
    <property type="match status" value="1"/>
</dbReference>
<evidence type="ECO:0000259" key="8">
    <source>
        <dbReference type="SMART" id="SM00858"/>
    </source>
</evidence>
<dbReference type="PANTHER" id="PTHR36307">
    <property type="entry name" value="FLAGELLA BASAL BODY P-RING FORMATION PROTEIN FLGA"/>
    <property type="match status" value="1"/>
</dbReference>
<dbReference type="Proteomes" id="UP000823631">
    <property type="component" value="Unassembled WGS sequence"/>
</dbReference>
<dbReference type="Pfam" id="PF13144">
    <property type="entry name" value="ChapFlgA"/>
    <property type="match status" value="1"/>
</dbReference>
<gene>
    <name evidence="9" type="primary">flgA</name>
    <name evidence="9" type="ORF">IAB19_04735</name>
</gene>
<evidence type="ECO:0000256" key="2">
    <source>
        <dbReference type="ARBA" id="ARBA00010474"/>
    </source>
</evidence>
<sequence length="234" mass="25313">MQPSRFILSAVLIMGLSAADQVLANEEEAAFLELVAKQYILAQFPNLPEGVKIEATPGSVNPDKDYGGKCSGYLTAELQGREIRTSNTVKIVCSHPDNPYSVYVPVKIERFIASIAAARDLNKGTLIGPEDIVETYVPDARQNSFGVTDKSTLIGSRLKRDIREGSVFAPESFCVICKGDKVQIEAHKGTLSLKTSGLALEDGNVGDSIKVQNTRSKKTVIGRVASHDTVLIDF</sequence>
<keyword evidence="9" id="KW-0282">Flagellum</keyword>
<evidence type="ECO:0000256" key="7">
    <source>
        <dbReference type="RuleBase" id="RU362063"/>
    </source>
</evidence>
<keyword evidence="4 7" id="KW-0732">Signal</keyword>
<keyword evidence="7" id="KW-1005">Bacterial flagellum biogenesis</keyword>
<dbReference type="EMBL" id="JADINH010000101">
    <property type="protein sequence ID" value="MBO8415670.1"/>
    <property type="molecule type" value="Genomic_DNA"/>
</dbReference>
<keyword evidence="9" id="KW-0969">Cilium</keyword>